<evidence type="ECO:0008006" key="4">
    <source>
        <dbReference type="Google" id="ProtNLM"/>
    </source>
</evidence>
<gene>
    <name evidence="2" type="ORF">SAMN05216565_103311</name>
</gene>
<feature type="compositionally biased region" description="Acidic residues" evidence="1">
    <location>
        <begin position="63"/>
        <end position="74"/>
    </location>
</feature>
<proteinExistence type="predicted"/>
<evidence type="ECO:0000256" key="1">
    <source>
        <dbReference type="SAM" id="MobiDB-lite"/>
    </source>
</evidence>
<protein>
    <recommendedName>
        <fullName evidence="4">Aminodeoxychorismate lyase</fullName>
    </recommendedName>
</protein>
<reference evidence="3" key="1">
    <citation type="submission" date="2016-10" db="EMBL/GenBank/DDBJ databases">
        <authorList>
            <person name="Varghese N."/>
            <person name="Submissions S."/>
        </authorList>
    </citation>
    <scope>NUCLEOTIDE SEQUENCE [LARGE SCALE GENOMIC DNA]</scope>
    <source>
        <strain evidence="3">IBRC-M10078</strain>
    </source>
</reference>
<feature type="compositionally biased region" description="Basic and acidic residues" evidence="1">
    <location>
        <begin position="75"/>
        <end position="86"/>
    </location>
</feature>
<dbReference type="STRING" id="930152.SAMN05216565_103311"/>
<keyword evidence="3" id="KW-1185">Reference proteome</keyword>
<feature type="compositionally biased region" description="Basic and acidic residues" evidence="1">
    <location>
        <begin position="38"/>
        <end position="51"/>
    </location>
</feature>
<organism evidence="2 3">
    <name type="scientific">Litchfieldia salsa</name>
    <dbReference type="NCBI Taxonomy" id="930152"/>
    <lineage>
        <taxon>Bacteria</taxon>
        <taxon>Bacillati</taxon>
        <taxon>Bacillota</taxon>
        <taxon>Bacilli</taxon>
        <taxon>Bacillales</taxon>
        <taxon>Bacillaceae</taxon>
        <taxon>Litchfieldia</taxon>
    </lineage>
</organism>
<dbReference type="RefSeq" id="WP_090852133.1">
    <property type="nucleotide sequence ID" value="NZ_FNJU01000003.1"/>
</dbReference>
<feature type="region of interest" description="Disordered" evidence="1">
    <location>
        <begin position="32"/>
        <end position="86"/>
    </location>
</feature>
<evidence type="ECO:0000313" key="3">
    <source>
        <dbReference type="Proteomes" id="UP000199159"/>
    </source>
</evidence>
<evidence type="ECO:0000313" key="2">
    <source>
        <dbReference type="EMBL" id="SDP49636.1"/>
    </source>
</evidence>
<dbReference type="Proteomes" id="UP000199159">
    <property type="component" value="Unassembled WGS sequence"/>
</dbReference>
<dbReference type="EMBL" id="FNJU01000003">
    <property type="protein sequence ID" value="SDP49636.1"/>
    <property type="molecule type" value="Genomic_DNA"/>
</dbReference>
<accession>A0A1H0T822</accession>
<dbReference type="Gene3D" id="3.30.1490.480">
    <property type="entry name" value="Endolytic murein transglycosylase"/>
    <property type="match status" value="1"/>
</dbReference>
<sequence>MKAKSLSSFAAGIVVATSIVATVYYLDSNTNAVSGTEDESKPSESEMKKSLTEAGYVIHTEEEWNEQIAEAEADTSDKQETDPEEIKETVIYRTMLTVSTGMTSIDVGDALVKANVIENAMDFFNEVEQRGLANKLRPGTYEVDSEMTVDEIISTIFK</sequence>
<name>A0A1H0T822_9BACI</name>
<dbReference type="OrthoDB" id="2942983at2"/>
<dbReference type="AlphaFoldDB" id="A0A1H0T822"/>